<dbReference type="EMBL" id="CM047908">
    <property type="protein sequence ID" value="KAJ0082200.1"/>
    <property type="molecule type" value="Genomic_DNA"/>
</dbReference>
<reference evidence="2" key="1">
    <citation type="journal article" date="2023" name="G3 (Bethesda)">
        <title>Genome assembly and association tests identify interacting loci associated with vigor, precocity, and sex in interspecific pistachio rootstocks.</title>
        <authorList>
            <person name="Palmer W."/>
            <person name="Jacygrad E."/>
            <person name="Sagayaradj S."/>
            <person name="Cavanaugh K."/>
            <person name="Han R."/>
            <person name="Bertier L."/>
            <person name="Beede B."/>
            <person name="Kafkas S."/>
            <person name="Golino D."/>
            <person name="Preece J."/>
            <person name="Michelmore R."/>
        </authorList>
    </citation>
    <scope>NUCLEOTIDE SEQUENCE [LARGE SCALE GENOMIC DNA]</scope>
</reference>
<sequence length="130" mass="14881">MGSDGLAKVIGNGDVSLEMDNGSSLLLRCMKHISNIRMNLISKSILDDEGYYNTFSDGYGLDEFKYRLYDLVENKLVRSHDVVFMEDQTIRDVENAEKVVPQYSDGLKYLDLVPFTYFPTNVEHNVQDNQ</sequence>
<accession>A0ACC1A7I6</accession>
<proteinExistence type="predicted"/>
<organism evidence="1 2">
    <name type="scientific">Pistacia atlantica</name>
    <dbReference type="NCBI Taxonomy" id="434234"/>
    <lineage>
        <taxon>Eukaryota</taxon>
        <taxon>Viridiplantae</taxon>
        <taxon>Streptophyta</taxon>
        <taxon>Embryophyta</taxon>
        <taxon>Tracheophyta</taxon>
        <taxon>Spermatophyta</taxon>
        <taxon>Magnoliopsida</taxon>
        <taxon>eudicotyledons</taxon>
        <taxon>Gunneridae</taxon>
        <taxon>Pentapetalae</taxon>
        <taxon>rosids</taxon>
        <taxon>malvids</taxon>
        <taxon>Sapindales</taxon>
        <taxon>Anacardiaceae</taxon>
        <taxon>Pistacia</taxon>
    </lineage>
</organism>
<evidence type="ECO:0000313" key="1">
    <source>
        <dbReference type="EMBL" id="KAJ0082200.1"/>
    </source>
</evidence>
<keyword evidence="2" id="KW-1185">Reference proteome</keyword>
<protein>
    <submittedName>
        <fullName evidence="1">Uncharacterized protein</fullName>
    </submittedName>
</protein>
<gene>
    <name evidence="1" type="ORF">Patl1_10871</name>
</gene>
<evidence type="ECO:0000313" key="2">
    <source>
        <dbReference type="Proteomes" id="UP001164250"/>
    </source>
</evidence>
<comment type="caution">
    <text evidence="1">The sequence shown here is derived from an EMBL/GenBank/DDBJ whole genome shotgun (WGS) entry which is preliminary data.</text>
</comment>
<name>A0ACC1A7I6_9ROSI</name>
<dbReference type="Proteomes" id="UP001164250">
    <property type="component" value="Chromosome 12"/>
</dbReference>